<evidence type="ECO:0000256" key="7">
    <source>
        <dbReference type="ARBA" id="ARBA00022833"/>
    </source>
</evidence>
<evidence type="ECO:0000256" key="10">
    <source>
        <dbReference type="ARBA" id="ARBA00048807"/>
    </source>
</evidence>
<keyword evidence="6" id="KW-0479">Metal-binding</keyword>
<evidence type="ECO:0000256" key="3">
    <source>
        <dbReference type="ARBA" id="ARBA00008900"/>
    </source>
</evidence>
<dbReference type="InterPro" id="IPR007115">
    <property type="entry name" value="6-PTP_synth/QueD"/>
</dbReference>
<comment type="caution">
    <text evidence="11">The sequence shown here is derived from an EMBL/GenBank/DDBJ whole genome shotgun (WGS) entry which is preliminary data.</text>
</comment>
<evidence type="ECO:0000256" key="9">
    <source>
        <dbReference type="ARBA" id="ARBA00031449"/>
    </source>
</evidence>
<evidence type="ECO:0000256" key="6">
    <source>
        <dbReference type="ARBA" id="ARBA00022723"/>
    </source>
</evidence>
<evidence type="ECO:0000313" key="11">
    <source>
        <dbReference type="EMBL" id="MDT0497636.1"/>
    </source>
</evidence>
<reference evidence="11 12" key="1">
    <citation type="submission" date="2023-09" db="EMBL/GenBank/DDBJ databases">
        <authorList>
            <person name="Rey-Velasco X."/>
        </authorList>
    </citation>
    <scope>NUCLEOTIDE SEQUENCE [LARGE SCALE GENOMIC DNA]</scope>
    <source>
        <strain evidence="11 12">W345</strain>
    </source>
</reference>
<protein>
    <recommendedName>
        <fullName evidence="5">6-carboxy-5,6,7,8-tetrahydropterin synthase</fullName>
        <ecNumber evidence="4">4.1.2.50</ecNumber>
    </recommendedName>
    <alternativeName>
        <fullName evidence="9">Queuosine biosynthesis protein QueD</fullName>
    </alternativeName>
</protein>
<evidence type="ECO:0000256" key="8">
    <source>
        <dbReference type="ARBA" id="ARBA00023239"/>
    </source>
</evidence>
<dbReference type="Gene3D" id="3.30.479.10">
    <property type="entry name" value="6-pyruvoyl tetrahydropterin synthase/QueD"/>
    <property type="match status" value="2"/>
</dbReference>
<evidence type="ECO:0000256" key="1">
    <source>
        <dbReference type="ARBA" id="ARBA00001947"/>
    </source>
</evidence>
<evidence type="ECO:0000313" key="12">
    <source>
        <dbReference type="Proteomes" id="UP001254608"/>
    </source>
</evidence>
<dbReference type="Pfam" id="PF01242">
    <property type="entry name" value="PTPS"/>
    <property type="match status" value="2"/>
</dbReference>
<dbReference type="EMBL" id="JAVRIC010000012">
    <property type="protein sequence ID" value="MDT0497636.1"/>
    <property type="molecule type" value="Genomic_DNA"/>
</dbReference>
<comment type="pathway">
    <text evidence="2">Purine metabolism; 7-cyano-7-deazaguanine biosynthesis.</text>
</comment>
<gene>
    <name evidence="11" type="ORF">RM530_09710</name>
</gene>
<keyword evidence="7" id="KW-0862">Zinc</keyword>
<evidence type="ECO:0000256" key="5">
    <source>
        <dbReference type="ARBA" id="ARBA00018141"/>
    </source>
</evidence>
<dbReference type="Proteomes" id="UP001254608">
    <property type="component" value="Unassembled WGS sequence"/>
</dbReference>
<name>A0ABU2WIE7_9GAMM</name>
<dbReference type="SUPFAM" id="SSF55620">
    <property type="entry name" value="Tetrahydrobiopterin biosynthesis enzymes-like"/>
    <property type="match status" value="2"/>
</dbReference>
<proteinExistence type="inferred from homology"/>
<comment type="cofactor">
    <cofactor evidence="1">
        <name>Zn(2+)</name>
        <dbReference type="ChEBI" id="CHEBI:29105"/>
    </cofactor>
</comment>
<dbReference type="RefSeq" id="WP_311365029.1">
    <property type="nucleotide sequence ID" value="NZ_JAVRIC010000012.1"/>
</dbReference>
<comment type="similarity">
    <text evidence="3">Belongs to the PTPS family. QueD subfamily.</text>
</comment>
<evidence type="ECO:0000256" key="4">
    <source>
        <dbReference type="ARBA" id="ARBA00012982"/>
    </source>
</evidence>
<comment type="catalytic activity">
    <reaction evidence="10">
        <text>7,8-dihydroneopterin 3'-triphosphate + H2O = 6-carboxy-5,6,7,8-tetrahydropterin + triphosphate + acetaldehyde + 2 H(+)</text>
        <dbReference type="Rhea" id="RHEA:27966"/>
        <dbReference type="ChEBI" id="CHEBI:15343"/>
        <dbReference type="ChEBI" id="CHEBI:15377"/>
        <dbReference type="ChEBI" id="CHEBI:15378"/>
        <dbReference type="ChEBI" id="CHEBI:18036"/>
        <dbReference type="ChEBI" id="CHEBI:58462"/>
        <dbReference type="ChEBI" id="CHEBI:61032"/>
        <dbReference type="EC" id="4.1.2.50"/>
    </reaction>
</comment>
<dbReference type="PANTHER" id="PTHR12589">
    <property type="entry name" value="PYRUVOYL TETRAHYDROBIOPTERIN SYNTHASE"/>
    <property type="match status" value="1"/>
</dbReference>
<organism evidence="11 12">
    <name type="scientific">Banduia mediterranea</name>
    <dbReference type="NCBI Taxonomy" id="3075609"/>
    <lineage>
        <taxon>Bacteria</taxon>
        <taxon>Pseudomonadati</taxon>
        <taxon>Pseudomonadota</taxon>
        <taxon>Gammaproteobacteria</taxon>
        <taxon>Nevskiales</taxon>
        <taxon>Algiphilaceae</taxon>
        <taxon>Banduia</taxon>
    </lineage>
</organism>
<sequence>MTSLFVEHLTVIDSAILDAARGLVGESWIVDVELHGELDDQSMVLDFGEVKRRLKRAIDSSVDHTLLVPRLAPELQFDETIERTQLIFKSDLGAIEHVSPPAAVSLLDTAEIDPVAIGTFLAPSFLGIVPPSVDAIDLRLHHEDIDGIFYHYVHGLKKHNGLCQRIAHGHRSRLHIRVNGERDSELETEWAMRWTDIYLGSREDIIARGNGRIRYGYDSAEGRFELAMPETRSDLLDADSTVERIAEHIARRVAELRPGAEIEVRAYEGVMKGAVARL</sequence>
<evidence type="ECO:0000256" key="2">
    <source>
        <dbReference type="ARBA" id="ARBA00005061"/>
    </source>
</evidence>
<accession>A0ABU2WIE7</accession>
<dbReference type="InterPro" id="IPR038418">
    <property type="entry name" value="6-PTP_synth/QueD_sf"/>
</dbReference>
<dbReference type="PANTHER" id="PTHR12589:SF7">
    <property type="entry name" value="6-PYRUVOYL TETRAHYDROBIOPTERIN SYNTHASE"/>
    <property type="match status" value="1"/>
</dbReference>
<keyword evidence="12" id="KW-1185">Reference proteome</keyword>
<keyword evidence="8" id="KW-0456">Lyase</keyword>
<dbReference type="EC" id="4.1.2.50" evidence="4"/>